<proteinExistence type="predicted"/>
<evidence type="ECO:0000313" key="4">
    <source>
        <dbReference type="WBParaSite" id="HCON_00065480-00001"/>
    </source>
</evidence>
<reference evidence="4" key="1">
    <citation type="submission" date="2020-12" db="UniProtKB">
        <authorList>
            <consortium name="WormBaseParasite"/>
        </authorList>
    </citation>
    <scope>IDENTIFICATION</scope>
    <source>
        <strain evidence="4">MHco3</strain>
    </source>
</reference>
<keyword evidence="1" id="KW-0175">Coiled coil</keyword>
<accession>A0A7I4Y7D2</accession>
<feature type="signal peptide" evidence="2">
    <location>
        <begin position="1"/>
        <end position="19"/>
    </location>
</feature>
<sequence>MTCLISSLILALALTTIHGQPIIVKDAEVLPPITTNPLDLQKLMDPEVVTSPKGKCIGKLEQEFKNNDAYFSEIQGEVDAGKIDEAYEIFVRKAKELCALEQVERLRKLLKKYENLQANVQNLASGYPVNVRHDVLNWMRDGDLMALMNFLGREGMASMVDPQKSSKLMQTSFDLTAMQIELFFNPI</sequence>
<feature type="coiled-coil region" evidence="1">
    <location>
        <begin position="99"/>
        <end position="126"/>
    </location>
</feature>
<keyword evidence="3" id="KW-1185">Reference proteome</keyword>
<keyword evidence="2" id="KW-0732">Signal</keyword>
<protein>
    <submittedName>
        <fullName evidence="4">Uncharacterized protein</fullName>
    </submittedName>
</protein>
<name>A0A7I4Y7D2_HAECO</name>
<evidence type="ECO:0000256" key="1">
    <source>
        <dbReference type="SAM" id="Coils"/>
    </source>
</evidence>
<dbReference type="AlphaFoldDB" id="A0A7I4Y7D2"/>
<evidence type="ECO:0000256" key="2">
    <source>
        <dbReference type="SAM" id="SignalP"/>
    </source>
</evidence>
<dbReference type="Proteomes" id="UP000025227">
    <property type="component" value="Unplaced"/>
</dbReference>
<organism evidence="3 4">
    <name type="scientific">Haemonchus contortus</name>
    <name type="common">Barber pole worm</name>
    <dbReference type="NCBI Taxonomy" id="6289"/>
    <lineage>
        <taxon>Eukaryota</taxon>
        <taxon>Metazoa</taxon>
        <taxon>Ecdysozoa</taxon>
        <taxon>Nematoda</taxon>
        <taxon>Chromadorea</taxon>
        <taxon>Rhabditida</taxon>
        <taxon>Rhabditina</taxon>
        <taxon>Rhabditomorpha</taxon>
        <taxon>Strongyloidea</taxon>
        <taxon>Trichostrongylidae</taxon>
        <taxon>Haemonchus</taxon>
    </lineage>
</organism>
<dbReference type="OrthoDB" id="5855280at2759"/>
<feature type="chain" id="PRO_5029687706" evidence="2">
    <location>
        <begin position="20"/>
        <end position="187"/>
    </location>
</feature>
<dbReference type="WBParaSite" id="HCON_00065480-00001">
    <property type="protein sequence ID" value="HCON_00065480-00001"/>
    <property type="gene ID" value="HCON_00065480"/>
</dbReference>
<evidence type="ECO:0000313" key="3">
    <source>
        <dbReference type="Proteomes" id="UP000025227"/>
    </source>
</evidence>